<organism evidence="1 2">
    <name type="scientific">Neonectria ditissima</name>
    <dbReference type="NCBI Taxonomy" id="78410"/>
    <lineage>
        <taxon>Eukaryota</taxon>
        <taxon>Fungi</taxon>
        <taxon>Dikarya</taxon>
        <taxon>Ascomycota</taxon>
        <taxon>Pezizomycotina</taxon>
        <taxon>Sordariomycetes</taxon>
        <taxon>Hypocreomycetidae</taxon>
        <taxon>Hypocreales</taxon>
        <taxon>Nectriaceae</taxon>
        <taxon>Neonectria</taxon>
    </lineage>
</organism>
<dbReference type="Gene3D" id="3.40.50.150">
    <property type="entry name" value="Vaccinia Virus protein VP39"/>
    <property type="match status" value="1"/>
</dbReference>
<dbReference type="STRING" id="78410.A0A0P7ACC1"/>
<dbReference type="GO" id="GO:0032991">
    <property type="term" value="C:protein-containing complex"/>
    <property type="evidence" value="ECO:0007669"/>
    <property type="project" value="TreeGrafter"/>
</dbReference>
<dbReference type="PANTHER" id="PTHR14614">
    <property type="entry name" value="HEPATOCELLULAR CARCINOMA-ASSOCIATED ANTIGEN"/>
    <property type="match status" value="1"/>
</dbReference>
<reference evidence="1 2" key="1">
    <citation type="submission" date="2015-09" db="EMBL/GenBank/DDBJ databases">
        <title>Draft genome of a European isolate of the apple canker pathogen Neonectria ditissima.</title>
        <authorList>
            <person name="Gomez-Cortecero A."/>
            <person name="Harrison R.J."/>
            <person name="Armitage A.D."/>
        </authorList>
    </citation>
    <scope>NUCLEOTIDE SEQUENCE [LARGE SCALE GENOMIC DNA]</scope>
    <source>
        <strain evidence="1 2">R09/05</strain>
    </source>
</reference>
<dbReference type="SUPFAM" id="SSF53335">
    <property type="entry name" value="S-adenosyl-L-methionine-dependent methyltransferases"/>
    <property type="match status" value="1"/>
</dbReference>
<dbReference type="Proteomes" id="UP000050424">
    <property type="component" value="Unassembled WGS sequence"/>
</dbReference>
<sequence>MSSLGDFSTHLGSEIEDPEEETFLLYSQPIPSLDLGFVDPRAPAVDVCVAGRDFTIHQSPSVLSSNRAGGTTGAVIWKITPSFASWLASPSNLLFASGSLGDPSEAAASILELGCGISPLSALGLAPRVARYVLTDQPYVHRLVQRNLDENLPSAISPAPGARPRGKRRVAAASARSHAAVRFAALDWEADEVTPSLTGSDRVRSFDAVVACDCVYNYALVAPFVQTCVDACRLRAKDPTQDRPCVCVIGQQLRNDEVFESWLKTFHASFHVWRVPDAALPEELRPAAGFVVHVGVLRHAVQSS</sequence>
<keyword evidence="2" id="KW-1185">Reference proteome</keyword>
<dbReference type="AlphaFoldDB" id="A0A0P7ACC1"/>
<dbReference type="PANTHER" id="PTHR14614:SF109">
    <property type="entry name" value="RIBOSOMAL LYSINE N-METHYLTRANSFERASE 5"/>
    <property type="match status" value="1"/>
</dbReference>
<evidence type="ECO:0000313" key="2">
    <source>
        <dbReference type="Proteomes" id="UP000050424"/>
    </source>
</evidence>
<evidence type="ECO:0008006" key="3">
    <source>
        <dbReference type="Google" id="ProtNLM"/>
    </source>
</evidence>
<proteinExistence type="predicted"/>
<dbReference type="InterPro" id="IPR029063">
    <property type="entry name" value="SAM-dependent_MTases_sf"/>
</dbReference>
<protein>
    <recommendedName>
        <fullName evidence="3">Diaminohydroxyphosphoribosylamino-pyrimidine deaminase</fullName>
    </recommendedName>
</protein>
<comment type="caution">
    <text evidence="1">The sequence shown here is derived from an EMBL/GenBank/DDBJ whole genome shotgun (WGS) entry which is preliminary data.</text>
</comment>
<dbReference type="GO" id="GO:0008757">
    <property type="term" value="F:S-adenosylmethionine-dependent methyltransferase activity"/>
    <property type="evidence" value="ECO:0007669"/>
    <property type="project" value="UniProtKB-ARBA"/>
</dbReference>
<name>A0A0P7ACC1_9HYPO</name>
<gene>
    <name evidence="1" type="ORF">AK830_g11692</name>
</gene>
<dbReference type="OrthoDB" id="2529286at2759"/>
<dbReference type="InterPro" id="IPR019410">
    <property type="entry name" value="Methyltransf_16"/>
</dbReference>
<accession>A0A0P7ACC1</accession>
<evidence type="ECO:0000313" key="1">
    <source>
        <dbReference type="EMBL" id="KPM34880.1"/>
    </source>
</evidence>
<dbReference type="EMBL" id="LKCW01000293">
    <property type="protein sequence ID" value="KPM34880.1"/>
    <property type="molecule type" value="Genomic_DNA"/>
</dbReference>
<dbReference type="GO" id="GO:0005829">
    <property type="term" value="C:cytosol"/>
    <property type="evidence" value="ECO:0007669"/>
    <property type="project" value="TreeGrafter"/>
</dbReference>